<dbReference type="GO" id="GO:0004222">
    <property type="term" value="F:metalloendopeptidase activity"/>
    <property type="evidence" value="ECO:0007669"/>
    <property type="project" value="TreeGrafter"/>
</dbReference>
<dbReference type="Gene3D" id="2.70.70.10">
    <property type="entry name" value="Glucose Permease (Domain IIA)"/>
    <property type="match status" value="1"/>
</dbReference>
<evidence type="ECO:0000313" key="3">
    <source>
        <dbReference type="EMBL" id="MBK1617734.1"/>
    </source>
</evidence>
<organism evidence="3 4">
    <name type="scientific">Lamprobacter modestohalophilus</name>
    <dbReference type="NCBI Taxonomy" id="1064514"/>
    <lineage>
        <taxon>Bacteria</taxon>
        <taxon>Pseudomonadati</taxon>
        <taxon>Pseudomonadota</taxon>
        <taxon>Gammaproteobacteria</taxon>
        <taxon>Chromatiales</taxon>
        <taxon>Chromatiaceae</taxon>
        <taxon>Lamprobacter</taxon>
    </lineage>
</organism>
<reference evidence="3 4" key="1">
    <citation type="journal article" date="2020" name="Microorganisms">
        <title>Osmotic Adaptation and Compatible Solute Biosynthesis of Phototrophic Bacteria as Revealed from Genome Analyses.</title>
        <authorList>
            <person name="Imhoff J.F."/>
            <person name="Rahn T."/>
            <person name="Kunzel S."/>
            <person name="Keller A."/>
            <person name="Neulinger S.C."/>
        </authorList>
    </citation>
    <scope>NUCLEOTIDE SEQUENCE [LARGE SCALE GENOMIC DNA]</scope>
    <source>
        <strain evidence="3 4">DSM 25653</strain>
    </source>
</reference>
<dbReference type="InterPro" id="IPR016047">
    <property type="entry name" value="M23ase_b-sheet_dom"/>
</dbReference>
<dbReference type="Proteomes" id="UP001138768">
    <property type="component" value="Unassembled WGS sequence"/>
</dbReference>
<evidence type="ECO:0000256" key="1">
    <source>
        <dbReference type="SAM" id="Coils"/>
    </source>
</evidence>
<proteinExistence type="predicted"/>
<name>A0A9X0W6I5_9GAMM</name>
<dbReference type="AlphaFoldDB" id="A0A9X0W6I5"/>
<dbReference type="InterPro" id="IPR050570">
    <property type="entry name" value="Cell_wall_metabolism_enzyme"/>
</dbReference>
<keyword evidence="1" id="KW-0175">Coiled coil</keyword>
<dbReference type="FunFam" id="2.70.70.10:FF:000003">
    <property type="entry name" value="Murein hydrolase activator EnvC"/>
    <property type="match status" value="1"/>
</dbReference>
<sequence>MTSAQISMLHKTMINLSRGLTSLHRSKHFFDAAMIRPPIRSVIRLATSLALCVAVATTAATVEQQAPAQEPDVVRQHEAELEQLQARLAQLRESIADNLEYRDALLEELRLFEQDIDALSKANHQLGVMVTAQQEAVAATSARLQDTRAELSIARADLASFVRSAYAMGRGDQVRLLLGQDDPRRAERMLGYYQVIGARRAARVEQIRTLERALQQLEQQERAETTRLTRLAARQDQTRARLQNALRVRQTIMTDLDQAIAADQSQAAGLAADAEAMRALIERVKRDAEIADVVGLSQTAISDLRGQLAWPLDGARVLRAFGEGREHGALHADGVLLAATQGAEVRAVHHGRVAYADWLRGFGMLIVIDHGDGYMSLYGHNQALMKEVGEWVAAGDLIALAGSSGGTEVNGLYFAIRHDGRAIDPARWCQTTRG</sequence>
<feature type="coiled-coil region" evidence="1">
    <location>
        <begin position="200"/>
        <end position="234"/>
    </location>
</feature>
<feature type="coiled-coil region" evidence="1">
    <location>
        <begin position="74"/>
        <end position="122"/>
    </location>
</feature>
<dbReference type="PANTHER" id="PTHR21666:SF270">
    <property type="entry name" value="MUREIN HYDROLASE ACTIVATOR ENVC"/>
    <property type="match status" value="1"/>
</dbReference>
<gene>
    <name evidence="3" type="ORF">CKO42_04545</name>
</gene>
<dbReference type="Pfam" id="PF01551">
    <property type="entry name" value="Peptidase_M23"/>
    <property type="match status" value="1"/>
</dbReference>
<dbReference type="Gene3D" id="6.10.250.3150">
    <property type="match status" value="1"/>
</dbReference>
<dbReference type="EMBL" id="NRRY01000004">
    <property type="protein sequence ID" value="MBK1617734.1"/>
    <property type="molecule type" value="Genomic_DNA"/>
</dbReference>
<keyword evidence="4" id="KW-1185">Reference proteome</keyword>
<dbReference type="InterPro" id="IPR011055">
    <property type="entry name" value="Dup_hybrid_motif"/>
</dbReference>
<dbReference type="SUPFAM" id="SSF51261">
    <property type="entry name" value="Duplicated hybrid motif"/>
    <property type="match status" value="1"/>
</dbReference>
<evidence type="ECO:0000259" key="2">
    <source>
        <dbReference type="Pfam" id="PF01551"/>
    </source>
</evidence>
<dbReference type="CDD" id="cd12797">
    <property type="entry name" value="M23_peptidase"/>
    <property type="match status" value="1"/>
</dbReference>
<feature type="domain" description="M23ase beta-sheet core" evidence="2">
    <location>
        <begin position="333"/>
        <end position="425"/>
    </location>
</feature>
<dbReference type="PANTHER" id="PTHR21666">
    <property type="entry name" value="PEPTIDASE-RELATED"/>
    <property type="match status" value="1"/>
</dbReference>
<protein>
    <recommendedName>
        <fullName evidence="2">M23ase beta-sheet core domain-containing protein</fullName>
    </recommendedName>
</protein>
<accession>A0A9X0W6I5</accession>
<comment type="caution">
    <text evidence="3">The sequence shown here is derived from an EMBL/GenBank/DDBJ whole genome shotgun (WGS) entry which is preliminary data.</text>
</comment>
<evidence type="ECO:0000313" key="4">
    <source>
        <dbReference type="Proteomes" id="UP001138768"/>
    </source>
</evidence>